<reference evidence="2 3" key="1">
    <citation type="submission" date="2017-05" db="EMBL/GenBank/DDBJ databases">
        <title>Genome of assembly of the Bengalese finch, Lonchura striata domestica.</title>
        <authorList>
            <person name="Colquitt B.M."/>
            <person name="Brainard M.S."/>
        </authorList>
    </citation>
    <scope>NUCLEOTIDE SEQUENCE [LARGE SCALE GENOMIC DNA]</scope>
    <source>
        <strain evidence="2">White83orange57</strain>
    </source>
</reference>
<evidence type="ECO:0000313" key="3">
    <source>
        <dbReference type="Proteomes" id="UP000197619"/>
    </source>
</evidence>
<gene>
    <name evidence="2" type="primary">PHC2_1</name>
    <name evidence="2" type="ORF">RLOC_00004124</name>
</gene>
<dbReference type="Proteomes" id="UP000197619">
    <property type="component" value="Unassembled WGS sequence"/>
</dbReference>
<dbReference type="EMBL" id="MUZQ01000294">
    <property type="protein sequence ID" value="OWK53280.1"/>
    <property type="molecule type" value="Genomic_DNA"/>
</dbReference>
<feature type="compositionally biased region" description="Basic residues" evidence="1">
    <location>
        <begin position="144"/>
        <end position="163"/>
    </location>
</feature>
<keyword evidence="3" id="KW-1185">Reference proteome</keyword>
<dbReference type="AlphaFoldDB" id="A0A218UIM5"/>
<organism evidence="2 3">
    <name type="scientific">Lonchura striata</name>
    <name type="common">white-rumped munia</name>
    <dbReference type="NCBI Taxonomy" id="40157"/>
    <lineage>
        <taxon>Eukaryota</taxon>
        <taxon>Metazoa</taxon>
        <taxon>Chordata</taxon>
        <taxon>Craniata</taxon>
        <taxon>Vertebrata</taxon>
        <taxon>Euteleostomi</taxon>
        <taxon>Archelosauria</taxon>
        <taxon>Archosauria</taxon>
        <taxon>Dinosauria</taxon>
        <taxon>Saurischia</taxon>
        <taxon>Theropoda</taxon>
        <taxon>Coelurosauria</taxon>
        <taxon>Aves</taxon>
        <taxon>Neognathae</taxon>
        <taxon>Neoaves</taxon>
        <taxon>Telluraves</taxon>
        <taxon>Australaves</taxon>
        <taxon>Passeriformes</taxon>
        <taxon>Passeroidea</taxon>
        <taxon>Estrildidae</taxon>
        <taxon>Estrildinae</taxon>
        <taxon>Lonchura</taxon>
    </lineage>
</organism>
<name>A0A218UIM5_9PASE</name>
<comment type="caution">
    <text evidence="2">The sequence shown here is derived from an EMBL/GenBank/DDBJ whole genome shotgun (WGS) entry which is preliminary data.</text>
</comment>
<feature type="region of interest" description="Disordered" evidence="1">
    <location>
        <begin position="126"/>
        <end position="163"/>
    </location>
</feature>
<evidence type="ECO:0000313" key="2">
    <source>
        <dbReference type="EMBL" id="OWK53280.1"/>
    </source>
</evidence>
<feature type="region of interest" description="Disordered" evidence="1">
    <location>
        <begin position="1"/>
        <end position="37"/>
    </location>
</feature>
<proteinExistence type="predicted"/>
<sequence>MENEQLPAPAPASSAGGTAPAPASTAATRPPGPQISVYSGIPDRQTVQVIQQALHRQPNTAAQYLQQMYAAQQQHLMLQTAALQQQHLTSAQLQSLAAVQQVWAPRGHGGTLRAGTALTFGFPPRQAWRRTGKAAPRGAMAPSRPRHSSPRSTWRRRRRRHSC</sequence>
<protein>
    <submittedName>
        <fullName evidence="2">Polyhomeotic-like protein 2</fullName>
    </submittedName>
</protein>
<evidence type="ECO:0000256" key="1">
    <source>
        <dbReference type="SAM" id="MobiDB-lite"/>
    </source>
</evidence>
<accession>A0A218UIM5</accession>
<feature type="compositionally biased region" description="Low complexity" evidence="1">
    <location>
        <begin position="11"/>
        <end position="29"/>
    </location>
</feature>
<dbReference type="STRING" id="299123.ENSLSDP00000023283"/>